<dbReference type="EMBL" id="JWIR02000074">
    <property type="protein sequence ID" value="KKB35248.1"/>
    <property type="molecule type" value="Genomic_DNA"/>
</dbReference>
<dbReference type="Proteomes" id="UP000031563">
    <property type="component" value="Unassembled WGS sequence"/>
</dbReference>
<sequence>MPTCIKFSYNLEKEVYNGRDNGGKTAGKGRTENEATRDDKAGTIIGPTT</sequence>
<reference evidence="2" key="1">
    <citation type="submission" date="2015-02" db="EMBL/GenBank/DDBJ databases">
        <title>Genome Assembly of Bacillaceae bacterium MTCC 8252.</title>
        <authorList>
            <person name="Verma A."/>
            <person name="Khatri I."/>
            <person name="Mual P."/>
            <person name="Subramanian S."/>
            <person name="Krishnamurthi S."/>
        </authorList>
    </citation>
    <scope>NUCLEOTIDE SEQUENCE [LARGE SCALE GENOMIC DNA]</scope>
    <source>
        <strain evidence="2">MTCC 8252</strain>
    </source>
</reference>
<evidence type="ECO:0000256" key="1">
    <source>
        <dbReference type="SAM" id="MobiDB-lite"/>
    </source>
</evidence>
<dbReference type="STRING" id="1221996.QY95_03537"/>
<accession>A0A0F5HPR6</accession>
<evidence type="ECO:0000313" key="2">
    <source>
        <dbReference type="EMBL" id="KKB35248.1"/>
    </source>
</evidence>
<feature type="region of interest" description="Disordered" evidence="1">
    <location>
        <begin position="17"/>
        <end position="49"/>
    </location>
</feature>
<feature type="compositionally biased region" description="Basic and acidic residues" evidence="1">
    <location>
        <begin position="29"/>
        <end position="41"/>
    </location>
</feature>
<comment type="caution">
    <text evidence="2">The sequence shown here is derived from an EMBL/GenBank/DDBJ whole genome shotgun (WGS) entry which is preliminary data.</text>
</comment>
<keyword evidence="3" id="KW-1185">Reference proteome</keyword>
<organism evidence="2 3">
    <name type="scientific">Bacillus thermotolerans</name>
    <name type="common">Quasibacillus thermotolerans</name>
    <dbReference type="NCBI Taxonomy" id="1221996"/>
    <lineage>
        <taxon>Bacteria</taxon>
        <taxon>Bacillati</taxon>
        <taxon>Bacillota</taxon>
        <taxon>Bacilli</taxon>
        <taxon>Bacillales</taxon>
        <taxon>Bacillaceae</taxon>
        <taxon>Bacillus</taxon>
    </lineage>
</organism>
<proteinExistence type="predicted"/>
<name>A0A0F5HPR6_BACTR</name>
<evidence type="ECO:0000313" key="3">
    <source>
        <dbReference type="Proteomes" id="UP000031563"/>
    </source>
</evidence>
<gene>
    <name evidence="2" type="ORF">QY95_03537</name>
</gene>
<dbReference type="AlphaFoldDB" id="A0A0F5HPR6"/>
<protein>
    <submittedName>
        <fullName evidence="2">Uncharacterized protein</fullName>
    </submittedName>
</protein>